<dbReference type="SMART" id="SM00484">
    <property type="entry name" value="XPGI"/>
    <property type="match status" value="1"/>
</dbReference>
<dbReference type="GO" id="GO:0004520">
    <property type="term" value="F:DNA endonuclease activity"/>
    <property type="evidence" value="ECO:0007669"/>
    <property type="project" value="TreeGrafter"/>
</dbReference>
<feature type="region of interest" description="Disordered" evidence="14">
    <location>
        <begin position="598"/>
        <end position="619"/>
    </location>
</feature>
<gene>
    <name evidence="17" type="ORF">SLEP1_g10135</name>
</gene>
<dbReference type="GO" id="GO:0046872">
    <property type="term" value="F:metal ion binding"/>
    <property type="evidence" value="ECO:0007669"/>
    <property type="project" value="UniProtKB-KW"/>
</dbReference>
<dbReference type="FunFam" id="3.40.50.1010:FF:000031">
    <property type="entry name" value="DNA repair protein UVH3"/>
    <property type="match status" value="1"/>
</dbReference>
<evidence type="ECO:0000256" key="9">
    <source>
        <dbReference type="ARBA" id="ARBA00022801"/>
    </source>
</evidence>
<feature type="compositionally biased region" description="Basic and acidic residues" evidence="14">
    <location>
        <begin position="1301"/>
        <end position="1310"/>
    </location>
</feature>
<evidence type="ECO:0000256" key="12">
    <source>
        <dbReference type="ARBA" id="ARBA00023242"/>
    </source>
</evidence>
<evidence type="ECO:0000256" key="13">
    <source>
        <dbReference type="SAM" id="Coils"/>
    </source>
</evidence>
<keyword evidence="5" id="KW-0540">Nuclease</keyword>
<keyword evidence="6" id="KW-0479">Metal-binding</keyword>
<comment type="similarity">
    <text evidence="3">Belongs to the XPG/RAD2 endonuclease family. XPG subfamily.</text>
</comment>
<feature type="coiled-coil region" evidence="13">
    <location>
        <begin position="944"/>
        <end position="978"/>
    </location>
</feature>
<dbReference type="Gene3D" id="3.40.50.1010">
    <property type="entry name" value="5'-nuclease"/>
    <property type="match status" value="2"/>
</dbReference>
<dbReference type="PRINTS" id="PR00853">
    <property type="entry name" value="XPGRADSUPER"/>
</dbReference>
<organism evidence="17 18">
    <name type="scientific">Rubroshorea leprosula</name>
    <dbReference type="NCBI Taxonomy" id="152421"/>
    <lineage>
        <taxon>Eukaryota</taxon>
        <taxon>Viridiplantae</taxon>
        <taxon>Streptophyta</taxon>
        <taxon>Embryophyta</taxon>
        <taxon>Tracheophyta</taxon>
        <taxon>Spermatophyta</taxon>
        <taxon>Magnoliopsida</taxon>
        <taxon>eudicotyledons</taxon>
        <taxon>Gunneridae</taxon>
        <taxon>Pentapetalae</taxon>
        <taxon>rosids</taxon>
        <taxon>malvids</taxon>
        <taxon>Malvales</taxon>
        <taxon>Dipterocarpaceae</taxon>
        <taxon>Rubroshorea</taxon>
    </lineage>
</organism>
<evidence type="ECO:0000259" key="16">
    <source>
        <dbReference type="SMART" id="SM00485"/>
    </source>
</evidence>
<comment type="caution">
    <text evidence="17">The sequence shown here is derived from an EMBL/GenBank/DDBJ whole genome shotgun (WGS) entry which is preliminary data.</text>
</comment>
<feature type="region of interest" description="Disordered" evidence="14">
    <location>
        <begin position="1247"/>
        <end position="1430"/>
    </location>
</feature>
<dbReference type="FunFam" id="3.40.50.1010:FF:000029">
    <property type="entry name" value="DNA repair protein UVH3"/>
    <property type="match status" value="1"/>
</dbReference>
<keyword evidence="4" id="KW-0808">Transferase</keyword>
<keyword evidence="13" id="KW-0175">Coiled coil</keyword>
<dbReference type="Pfam" id="PF14377">
    <property type="entry name" value="UBM"/>
    <property type="match status" value="2"/>
</dbReference>
<evidence type="ECO:0000256" key="5">
    <source>
        <dbReference type="ARBA" id="ARBA00022722"/>
    </source>
</evidence>
<dbReference type="InterPro" id="IPR025527">
    <property type="entry name" value="HUWE1/Rev1_UBM"/>
</dbReference>
<dbReference type="InterPro" id="IPR001044">
    <property type="entry name" value="XPG/Rad2_eukaryotes"/>
</dbReference>
<evidence type="ECO:0000313" key="18">
    <source>
        <dbReference type="Proteomes" id="UP001054252"/>
    </source>
</evidence>
<dbReference type="Proteomes" id="UP001054252">
    <property type="component" value="Unassembled WGS sequence"/>
</dbReference>
<protein>
    <recommendedName>
        <fullName evidence="19">DNA repair protein UVH3</fullName>
    </recommendedName>
</protein>
<dbReference type="InterPro" id="IPR029060">
    <property type="entry name" value="PIN-like_dom_sf"/>
</dbReference>
<feature type="compositionally biased region" description="Basic and acidic residues" evidence="14">
    <location>
        <begin position="1378"/>
        <end position="1393"/>
    </location>
</feature>
<reference evidence="17 18" key="1">
    <citation type="journal article" date="2021" name="Commun. Biol.">
        <title>The genome of Shorea leprosula (Dipterocarpaceae) highlights the ecological relevance of drought in aseasonal tropical rainforests.</title>
        <authorList>
            <person name="Ng K.K.S."/>
            <person name="Kobayashi M.J."/>
            <person name="Fawcett J.A."/>
            <person name="Hatakeyama M."/>
            <person name="Paape T."/>
            <person name="Ng C.H."/>
            <person name="Ang C.C."/>
            <person name="Tnah L.H."/>
            <person name="Lee C.T."/>
            <person name="Nishiyama T."/>
            <person name="Sese J."/>
            <person name="O'Brien M.J."/>
            <person name="Copetti D."/>
            <person name="Mohd Noor M.I."/>
            <person name="Ong R.C."/>
            <person name="Putra M."/>
            <person name="Sireger I.Z."/>
            <person name="Indrioko S."/>
            <person name="Kosugi Y."/>
            <person name="Izuno A."/>
            <person name="Isagi Y."/>
            <person name="Lee S.L."/>
            <person name="Shimizu K.K."/>
        </authorList>
    </citation>
    <scope>NUCLEOTIDE SEQUENCE [LARGE SCALE GENOMIC DNA]</scope>
    <source>
        <strain evidence="17">214</strain>
    </source>
</reference>
<dbReference type="GO" id="GO:0003697">
    <property type="term" value="F:single-stranded DNA binding"/>
    <property type="evidence" value="ECO:0007669"/>
    <property type="project" value="InterPro"/>
</dbReference>
<evidence type="ECO:0000256" key="14">
    <source>
        <dbReference type="SAM" id="MobiDB-lite"/>
    </source>
</evidence>
<dbReference type="InterPro" id="IPR036279">
    <property type="entry name" value="5-3_exonuclease_C_sf"/>
</dbReference>
<feature type="region of interest" description="Disordered" evidence="14">
    <location>
        <begin position="1510"/>
        <end position="1623"/>
    </location>
</feature>
<feature type="compositionally biased region" description="Acidic residues" evidence="14">
    <location>
        <begin position="651"/>
        <end position="661"/>
    </location>
</feature>
<feature type="compositionally biased region" description="Basic residues" evidence="14">
    <location>
        <begin position="131"/>
        <end position="141"/>
    </location>
</feature>
<feature type="compositionally biased region" description="Basic residues" evidence="14">
    <location>
        <begin position="1346"/>
        <end position="1357"/>
    </location>
</feature>
<feature type="compositionally biased region" description="Basic and acidic residues" evidence="14">
    <location>
        <begin position="160"/>
        <end position="176"/>
    </location>
</feature>
<evidence type="ECO:0000256" key="1">
    <source>
        <dbReference type="ARBA" id="ARBA00001946"/>
    </source>
</evidence>
<evidence type="ECO:0000256" key="3">
    <source>
        <dbReference type="ARBA" id="ARBA00005283"/>
    </source>
</evidence>
<feature type="compositionally biased region" description="Polar residues" evidence="14">
    <location>
        <begin position="667"/>
        <end position="682"/>
    </location>
</feature>
<comment type="subcellular location">
    <subcellularLocation>
        <location evidence="2">Nucleus</location>
    </subcellularLocation>
</comment>
<dbReference type="GO" id="GO:0006289">
    <property type="term" value="P:nucleotide-excision repair"/>
    <property type="evidence" value="ECO:0007669"/>
    <property type="project" value="InterPro"/>
</dbReference>
<dbReference type="Gene3D" id="1.10.150.20">
    <property type="entry name" value="5' to 3' exonuclease, C-terminal subdomain"/>
    <property type="match status" value="1"/>
</dbReference>
<dbReference type="InterPro" id="IPR019974">
    <property type="entry name" value="XPG_CS"/>
</dbReference>
<dbReference type="PRINTS" id="PR00066">
    <property type="entry name" value="XRODRMPGMNTG"/>
</dbReference>
<feature type="region of interest" description="Disordered" evidence="14">
    <location>
        <begin position="507"/>
        <end position="563"/>
    </location>
</feature>
<dbReference type="CDD" id="cd09868">
    <property type="entry name" value="PIN_XPG_RAD2"/>
    <property type="match status" value="2"/>
</dbReference>
<feature type="compositionally biased region" description="Polar residues" evidence="14">
    <location>
        <begin position="527"/>
        <end position="541"/>
    </location>
</feature>
<dbReference type="Pfam" id="PF00867">
    <property type="entry name" value="XPG_I"/>
    <property type="match status" value="1"/>
</dbReference>
<evidence type="ECO:0008006" key="19">
    <source>
        <dbReference type="Google" id="ProtNLM"/>
    </source>
</evidence>
<dbReference type="InterPro" id="IPR008918">
    <property type="entry name" value="HhH2"/>
</dbReference>
<dbReference type="PANTHER" id="PTHR16171">
    <property type="entry name" value="DNA REPAIR PROTEIN COMPLEMENTING XP-G CELLS-RELATED"/>
    <property type="match status" value="1"/>
</dbReference>
<dbReference type="GO" id="GO:0016740">
    <property type="term" value="F:transferase activity"/>
    <property type="evidence" value="ECO:0007669"/>
    <property type="project" value="UniProtKB-KW"/>
</dbReference>
<keyword evidence="9" id="KW-0378">Hydrolase</keyword>
<evidence type="ECO:0000256" key="4">
    <source>
        <dbReference type="ARBA" id="ARBA00022679"/>
    </source>
</evidence>
<feature type="domain" description="XPG-I" evidence="15">
    <location>
        <begin position="988"/>
        <end position="1057"/>
    </location>
</feature>
<evidence type="ECO:0000256" key="11">
    <source>
        <dbReference type="ARBA" id="ARBA00023204"/>
    </source>
</evidence>
<feature type="compositionally biased region" description="Polar residues" evidence="14">
    <location>
        <begin position="1562"/>
        <end position="1591"/>
    </location>
</feature>
<proteinExistence type="inferred from homology"/>
<feature type="domain" description="XPG N-terminal" evidence="16">
    <location>
        <begin position="1"/>
        <end position="98"/>
    </location>
</feature>
<name>A0AAV5IIG2_9ROSI</name>
<keyword evidence="8" id="KW-0227">DNA damage</keyword>
<dbReference type="SUPFAM" id="SSF47807">
    <property type="entry name" value="5' to 3' exonuclease, C-terminal subdomain"/>
    <property type="match status" value="1"/>
</dbReference>
<feature type="region of interest" description="Disordered" evidence="14">
    <location>
        <begin position="125"/>
        <end position="198"/>
    </location>
</feature>
<dbReference type="PROSITE" id="PS00842">
    <property type="entry name" value="XPG_2"/>
    <property type="match status" value="1"/>
</dbReference>
<dbReference type="Pfam" id="PF00752">
    <property type="entry name" value="XPG_N"/>
    <property type="match status" value="1"/>
</dbReference>
<keyword evidence="12" id="KW-0539">Nucleus</keyword>
<comment type="cofactor">
    <cofactor evidence="1">
        <name>Mg(2+)</name>
        <dbReference type="ChEBI" id="CHEBI:18420"/>
    </cofactor>
</comment>
<keyword evidence="7" id="KW-0255">Endonuclease</keyword>
<evidence type="ECO:0000256" key="7">
    <source>
        <dbReference type="ARBA" id="ARBA00022759"/>
    </source>
</evidence>
<dbReference type="InterPro" id="IPR006085">
    <property type="entry name" value="XPG_DNA_repair_N"/>
</dbReference>
<evidence type="ECO:0000256" key="8">
    <source>
        <dbReference type="ARBA" id="ARBA00022763"/>
    </source>
</evidence>
<accession>A0AAV5IIG2</accession>
<dbReference type="GO" id="GO:0016788">
    <property type="term" value="F:hydrolase activity, acting on ester bonds"/>
    <property type="evidence" value="ECO:0007669"/>
    <property type="project" value="InterPro"/>
</dbReference>
<dbReference type="EMBL" id="BPVZ01000011">
    <property type="protein sequence ID" value="GKU96954.1"/>
    <property type="molecule type" value="Genomic_DNA"/>
</dbReference>
<dbReference type="InterPro" id="IPR006084">
    <property type="entry name" value="XPG/Rad2"/>
</dbReference>
<feature type="compositionally biased region" description="Polar residues" evidence="14">
    <location>
        <begin position="549"/>
        <end position="563"/>
    </location>
</feature>
<feature type="region of interest" description="Disordered" evidence="14">
    <location>
        <begin position="633"/>
        <end position="684"/>
    </location>
</feature>
<evidence type="ECO:0000256" key="10">
    <source>
        <dbReference type="ARBA" id="ARBA00022842"/>
    </source>
</evidence>
<sequence>MGVQGLWELLAPVGRRVSVETIAGKKLAIDASIWMVQFMKAMRDDKGEMVRNAHLLGFFRRICKLLYLKTKPVFVFDGATPALKRRTVIARRRQRENAQAKIRKTAEKLLLNHLKQVRLKELAQDLESQRKNQKNMKGKRKMSSDESYQTNIESGNSSHETVKETSGKSVAEKDGKLNNIGSTTPAAAPSVEDDGDEDEELILPEMSGIVDPDILAALPPSMQRSILGQNDSKSKKILSDKPDQFDMERRTSEQNAAASASCNQEMLDQMLAASLMVEDRNLSNNNASTSAAAIPFEEDADEDEDEEMIFPTLHGNIDPAVLASLPPSMQLDLLVQMRERLMAENRQKYQRVKKAPEKFSELQIQSYLKTVAFRREIDEVQKAAAGRGVGGIQTSRIASEANREFIFSSSFTGDKQVLASARLERNVDKQQQMPPKLPSDSLNNIVSSSNSNDVTALAPDEPGNTLDEDVLTYVDERGLVRVSRRRAMGIRMTRDLQRNLDFMKEVEKERTNSKSANVESILDRNRVGTQRSLSGENQFLETSHDGNLESVNLNKSDGQSSSFKNEASIEITLEDDGENNHFDADDDLFARLVAGDSVTTISSPGKSPSRKQSSDYDSDFDWEEDIVERKCYSSENDVNVEVEPSLKEGDISDENEVEWEEGPSGAPKTSSSPDEQVQTLSKGSLEEEANLQEAIRRSLLDLSGEKSNNFSSEPKKLKDFEEYAIVGAEIPHEENKLDGPSLPRENVSEKNELLPEIVDGVEKLCSPGGVSILDKNTSPERQSKSVLMNGSDDRVEEVNFPLEQCSDCCDEGHESLSIAKRCSGDICHNFGAVSGGPSEAVHYDDKNNDYAAEPCVPISDRKNGLEVDPSTMIEDKKLLHHSVEITDSSIPVVGSSLDSSMSDVCIGQKFPGEGTPVNHFKVREQSSDKSAIIDNYNEQIEFSEASLEEELLILDQERMNLGNEQRKLERNAESVSSEMFAECQELLQMFGLPYIIAPMEAEAQCAYMELANLVDGVVTDDSDVFLFGARSVYKNIFDERKYVETYFMEDIEKELGLTREQLTRMALLLGSDYTEGISGIGIVNAIEVVNAFPEEDGLHKFREWIESPDPSILGTLSMQGGSTKRKRGSNLTDHDVNHGECNTGVTASSIGISATGQCTNQAEESRQSADKMDDLKQIFMDKHVIAILCWEKLGWGSQKSDELLLPVLKEYEKREIQLRLEAFYPFAFNERFAKIHSKRIKKAVKRITGKQSAELMGEAVQEASKSRKKMRVSSNNSGNKRSRKSSVKSRGTNLSNSVEESMPKLSREEQDPGNSVQSEIRNPEMPLPADVGQNTKEQSRGYERGRGRRVQREKRKASLGSEPSETSCSNGNSGDNDLQVHCDKLEEQREVRRSARSRKKVNYAQSDPEIDEVGVSPINNGNSSGKEREQDIFETEEVCGDASGGGGNFTKQNHHEVPDPAVMEDICSDYLGKGGGFCTDEDPGTNNDIDPFFEDKLSKEYLKTGGGFCLDEDETNKDEEASCHPDNSGKSDPTHCFSVMGEAGHDIGSSQTVYSPEGALQGFQNGGKTDTSNSMMNLESQNTTSNTTVGKTLQEDTKIDGEMPSAGALSAMPYLKRKQRRKK</sequence>
<dbReference type="PROSITE" id="PS00841">
    <property type="entry name" value="XPG_1"/>
    <property type="match status" value="1"/>
</dbReference>
<evidence type="ECO:0000256" key="6">
    <source>
        <dbReference type="ARBA" id="ARBA00022723"/>
    </source>
</evidence>
<dbReference type="SUPFAM" id="SSF88723">
    <property type="entry name" value="PIN domain-like"/>
    <property type="match status" value="1"/>
</dbReference>
<feature type="compositionally biased region" description="Polar residues" evidence="14">
    <location>
        <begin position="145"/>
        <end position="159"/>
    </location>
</feature>
<keyword evidence="18" id="KW-1185">Reference proteome</keyword>
<dbReference type="SMART" id="SM00279">
    <property type="entry name" value="HhH2"/>
    <property type="match status" value="1"/>
</dbReference>
<dbReference type="GO" id="GO:0005634">
    <property type="term" value="C:nucleus"/>
    <property type="evidence" value="ECO:0007669"/>
    <property type="project" value="UniProtKB-SubCell"/>
</dbReference>
<dbReference type="PANTHER" id="PTHR16171:SF7">
    <property type="entry name" value="DNA REPAIR PROTEIN RAD2"/>
    <property type="match status" value="1"/>
</dbReference>
<dbReference type="SMART" id="SM00485">
    <property type="entry name" value="XPGN"/>
    <property type="match status" value="1"/>
</dbReference>
<evidence type="ECO:0000256" key="2">
    <source>
        <dbReference type="ARBA" id="ARBA00004123"/>
    </source>
</evidence>
<evidence type="ECO:0000259" key="15">
    <source>
        <dbReference type="SMART" id="SM00484"/>
    </source>
</evidence>
<feature type="compositionally biased region" description="Basic and acidic residues" evidence="14">
    <location>
        <begin position="1518"/>
        <end position="1533"/>
    </location>
</feature>
<dbReference type="InterPro" id="IPR006086">
    <property type="entry name" value="XPG-I_dom"/>
</dbReference>
<keyword evidence="11" id="KW-0234">DNA repair</keyword>
<evidence type="ECO:0000313" key="17">
    <source>
        <dbReference type="EMBL" id="GKU96954.1"/>
    </source>
</evidence>
<feature type="compositionally biased region" description="Polar residues" evidence="14">
    <location>
        <begin position="1361"/>
        <end position="1376"/>
    </location>
</feature>
<keyword evidence="10" id="KW-0460">Magnesium</keyword>
<dbReference type="FunFam" id="1.10.150.20:FF:000050">
    <property type="entry name" value="DNA repair protein UVH3"/>
    <property type="match status" value="1"/>
</dbReference>